<dbReference type="Proteomes" id="UP001589810">
    <property type="component" value="Unassembled WGS sequence"/>
</dbReference>
<dbReference type="EMBL" id="JBHLUD010000015">
    <property type="protein sequence ID" value="MFC0547851.1"/>
    <property type="molecule type" value="Genomic_DNA"/>
</dbReference>
<dbReference type="RefSeq" id="WP_273938302.1">
    <property type="nucleotide sequence ID" value="NZ_CP097263.1"/>
</dbReference>
<sequence length="71" mass="7583">MRRITRTDRSRTVAGGIGQERADAAEAVLADQQARATITVAGNALDVGDCRELLCMLGLDEQPSRAVRVSV</sequence>
<keyword evidence="2" id="KW-1185">Reference proteome</keyword>
<comment type="caution">
    <text evidence="1">The sequence shown here is derived from an EMBL/GenBank/DDBJ whole genome shotgun (WGS) entry which is preliminary data.</text>
</comment>
<accession>A0ABV6N5J4</accession>
<proteinExistence type="predicted"/>
<organism evidence="1 2">
    <name type="scientific">Kutzneria chonburiensis</name>
    <dbReference type="NCBI Taxonomy" id="1483604"/>
    <lineage>
        <taxon>Bacteria</taxon>
        <taxon>Bacillati</taxon>
        <taxon>Actinomycetota</taxon>
        <taxon>Actinomycetes</taxon>
        <taxon>Pseudonocardiales</taxon>
        <taxon>Pseudonocardiaceae</taxon>
        <taxon>Kutzneria</taxon>
    </lineage>
</organism>
<reference evidence="1 2" key="1">
    <citation type="submission" date="2024-09" db="EMBL/GenBank/DDBJ databases">
        <authorList>
            <person name="Sun Q."/>
            <person name="Mori K."/>
        </authorList>
    </citation>
    <scope>NUCLEOTIDE SEQUENCE [LARGE SCALE GENOMIC DNA]</scope>
    <source>
        <strain evidence="1 2">TBRC 1432</strain>
    </source>
</reference>
<evidence type="ECO:0000313" key="2">
    <source>
        <dbReference type="Proteomes" id="UP001589810"/>
    </source>
</evidence>
<evidence type="ECO:0000313" key="1">
    <source>
        <dbReference type="EMBL" id="MFC0547851.1"/>
    </source>
</evidence>
<gene>
    <name evidence="1" type="ORF">ACFFH7_40535</name>
</gene>
<protein>
    <submittedName>
        <fullName evidence="1">Uncharacterized protein</fullName>
    </submittedName>
</protein>
<name>A0ABV6N5J4_9PSEU</name>